<comment type="caution">
    <text evidence="2">The sequence shown here is derived from an EMBL/GenBank/DDBJ whole genome shotgun (WGS) entry which is preliminary data.</text>
</comment>
<proteinExistence type="predicted"/>
<protein>
    <submittedName>
        <fullName evidence="2">3-hydroxyacyl-ACP dehydratase</fullName>
    </submittedName>
</protein>
<dbReference type="InterPro" id="IPR054545">
    <property type="entry name" value="ApeI-like"/>
</dbReference>
<dbReference type="STRING" id="1903952.BIT28_09160"/>
<evidence type="ECO:0000313" key="2">
    <source>
        <dbReference type="EMBL" id="OLQ74336.1"/>
    </source>
</evidence>
<name>A0A1Q9GIP9_9GAMM</name>
<dbReference type="EMBL" id="MJIL01000084">
    <property type="protein sequence ID" value="OLQ74336.1"/>
    <property type="molecule type" value="Genomic_DNA"/>
</dbReference>
<dbReference type="Proteomes" id="UP000186905">
    <property type="component" value="Unassembled WGS sequence"/>
</dbReference>
<dbReference type="PIRSF" id="PIRSF030962">
    <property type="entry name" value="Dehydrase_ECs4332_prd"/>
    <property type="match status" value="1"/>
</dbReference>
<gene>
    <name evidence="2" type="ORF">BIT28_09160</name>
</gene>
<reference evidence="2 3" key="1">
    <citation type="submission" date="2016-09" db="EMBL/GenBank/DDBJ databases">
        <title>Photobacterium proteolyticum sp. nov. a protease producing bacterium isolated from ocean sediments of Laizhou Bay.</title>
        <authorList>
            <person name="Li Y."/>
        </authorList>
    </citation>
    <scope>NUCLEOTIDE SEQUENCE [LARGE SCALE GENOMIC DNA]</scope>
    <source>
        <strain evidence="2 3">13-12</strain>
    </source>
</reference>
<evidence type="ECO:0000259" key="1">
    <source>
        <dbReference type="Pfam" id="PF22818"/>
    </source>
</evidence>
<sequence>MSTVTVNKRKPTVIDTQLTNSSALLRLKVDADIVDFQGHFPSYPLLPGVTQIDWAIYYGKTLLKTPSEFGGMEAIKFQEPIRPDSIVELSLNWLAEKGKLQFSFYSVTDRAEERVTHSSGKIRLEAA</sequence>
<accession>A0A1Q9GIP9</accession>
<dbReference type="AlphaFoldDB" id="A0A1Q9GIP9"/>
<keyword evidence="3" id="KW-1185">Reference proteome</keyword>
<dbReference type="InterPro" id="IPR029069">
    <property type="entry name" value="HotDog_dom_sf"/>
</dbReference>
<organism evidence="2 3">
    <name type="scientific">Photobacterium proteolyticum</name>
    <dbReference type="NCBI Taxonomy" id="1903952"/>
    <lineage>
        <taxon>Bacteria</taxon>
        <taxon>Pseudomonadati</taxon>
        <taxon>Pseudomonadota</taxon>
        <taxon>Gammaproteobacteria</taxon>
        <taxon>Vibrionales</taxon>
        <taxon>Vibrionaceae</taxon>
        <taxon>Photobacterium</taxon>
    </lineage>
</organism>
<dbReference type="SUPFAM" id="SSF54637">
    <property type="entry name" value="Thioesterase/thiol ester dehydrase-isomerase"/>
    <property type="match status" value="1"/>
</dbReference>
<dbReference type="Gene3D" id="3.10.129.10">
    <property type="entry name" value="Hotdog Thioesterase"/>
    <property type="match status" value="1"/>
</dbReference>
<feature type="domain" description="ApeI dehydratase-like" evidence="1">
    <location>
        <begin position="19"/>
        <end position="109"/>
    </location>
</feature>
<dbReference type="Pfam" id="PF22818">
    <property type="entry name" value="ApeI-like"/>
    <property type="match status" value="1"/>
</dbReference>
<dbReference type="InterPro" id="IPR016962">
    <property type="entry name" value="Dehydrase_ECs4332_prd"/>
</dbReference>
<evidence type="ECO:0000313" key="3">
    <source>
        <dbReference type="Proteomes" id="UP000186905"/>
    </source>
</evidence>
<dbReference type="OrthoDB" id="9812842at2"/>